<feature type="compositionally biased region" description="Polar residues" evidence="2">
    <location>
        <begin position="277"/>
        <end position="294"/>
    </location>
</feature>
<feature type="region of interest" description="Disordered" evidence="2">
    <location>
        <begin position="269"/>
        <end position="294"/>
    </location>
</feature>
<dbReference type="PROSITE" id="PS51840">
    <property type="entry name" value="C2_NT"/>
    <property type="match status" value="1"/>
</dbReference>
<evidence type="ECO:0000259" key="3">
    <source>
        <dbReference type="PROSITE" id="PS51840"/>
    </source>
</evidence>
<evidence type="ECO:0000313" key="4">
    <source>
        <dbReference type="Proteomes" id="UP000046393"/>
    </source>
</evidence>
<keyword evidence="4" id="KW-1185">Reference proteome</keyword>
<feature type="region of interest" description="Disordered" evidence="2">
    <location>
        <begin position="180"/>
        <end position="214"/>
    </location>
</feature>
<reference evidence="5" key="1">
    <citation type="submission" date="2017-02" db="UniProtKB">
        <authorList>
            <consortium name="WormBaseParasite"/>
        </authorList>
    </citation>
    <scope>IDENTIFICATION</scope>
</reference>
<name>A0A0N5ABS4_9BILA</name>
<dbReference type="Proteomes" id="UP000046393">
    <property type="component" value="Unplaced"/>
</dbReference>
<sequence length="365" mass="40199">MAFLKRKRFKFSVDLELLQLSDVPLVNAVLFAKDYQVRLLSGGNFVSMTEKVEVRDHAAVWNHRASFSCRIGLDPDTGVLEKCECRISLRKAPLLALQICLETRNGKSFTKLGFVDVNLSEFAASGMQGIAESYLLDGYGMNQRQDNSRLFIRVTMSHLNAYPIFKVPRNQESHIEELNPLDRKAPSGGNEPQFNRKTSGTESDSNNSSSVEDTSHVLDDMCASPVTIAALPIDGHRINNLPPIHSVSSTHSTCSLQPLELHRTQNNVSASKRLGQERSQLNKAESGKGTNRVQATRVDPKVVIERMVENVVQEIERADIADGSEGLTLYVSKDGEAVIAGNSNHSSDAFERVQIADNTTSLSTG</sequence>
<evidence type="ECO:0000256" key="1">
    <source>
        <dbReference type="ARBA" id="ARBA00034780"/>
    </source>
</evidence>
<feature type="compositionally biased region" description="Low complexity" evidence="2">
    <location>
        <begin position="200"/>
        <end position="212"/>
    </location>
</feature>
<comment type="similarity">
    <text evidence="1">Belongs to the EEIG family.</text>
</comment>
<organism evidence="4 5">
    <name type="scientific">Syphacia muris</name>
    <dbReference type="NCBI Taxonomy" id="451379"/>
    <lineage>
        <taxon>Eukaryota</taxon>
        <taxon>Metazoa</taxon>
        <taxon>Ecdysozoa</taxon>
        <taxon>Nematoda</taxon>
        <taxon>Chromadorea</taxon>
        <taxon>Rhabditida</taxon>
        <taxon>Spirurina</taxon>
        <taxon>Oxyuridomorpha</taxon>
        <taxon>Oxyuroidea</taxon>
        <taxon>Oxyuridae</taxon>
        <taxon>Syphacia</taxon>
    </lineage>
</organism>
<protein>
    <submittedName>
        <fullName evidence="5">C2 NT-type domain-containing protein</fullName>
    </submittedName>
</protein>
<dbReference type="PANTHER" id="PTHR21456:SF1">
    <property type="entry name" value="C2 NT-TYPE DOMAIN-CONTAINING PROTEIN"/>
    <property type="match status" value="1"/>
</dbReference>
<proteinExistence type="inferred from homology"/>
<dbReference type="InterPro" id="IPR039931">
    <property type="entry name" value="EEIG1/2-like"/>
</dbReference>
<feature type="domain" description="C2 NT-type" evidence="3">
    <location>
        <begin position="1"/>
        <end position="158"/>
    </location>
</feature>
<evidence type="ECO:0000313" key="5">
    <source>
        <dbReference type="WBParaSite" id="SMUV_0000160001-mRNA-1"/>
    </source>
</evidence>
<dbReference type="AlphaFoldDB" id="A0A0N5ABS4"/>
<accession>A0A0N5ABS4</accession>
<dbReference type="Pfam" id="PF10358">
    <property type="entry name" value="NT-C2"/>
    <property type="match status" value="1"/>
</dbReference>
<dbReference type="WBParaSite" id="SMUV_0000160001-mRNA-1">
    <property type="protein sequence ID" value="SMUV_0000160001-mRNA-1"/>
    <property type="gene ID" value="SMUV_0000160001"/>
</dbReference>
<dbReference type="STRING" id="451379.A0A0N5ABS4"/>
<evidence type="ECO:0000256" key="2">
    <source>
        <dbReference type="SAM" id="MobiDB-lite"/>
    </source>
</evidence>
<dbReference type="InterPro" id="IPR019448">
    <property type="entry name" value="NT-C2"/>
</dbReference>
<dbReference type="PANTHER" id="PTHR21456">
    <property type="entry name" value="FAMILY WITH SEQUENCE SIMILARITY 102"/>
    <property type="match status" value="1"/>
</dbReference>